<evidence type="ECO:0000313" key="5">
    <source>
        <dbReference type="Ensembl" id="ENSXETP00000011781"/>
    </source>
</evidence>
<dbReference type="Ensembl" id="ENSXETT00000011781">
    <property type="protein sequence ID" value="ENSXETP00000011781"/>
    <property type="gene ID" value="ENSXETG00000002038"/>
</dbReference>
<dbReference type="GeneTree" id="ENSGT00390000009552"/>
<dbReference type="InterPro" id="IPR026073">
    <property type="entry name" value="GGNBP2"/>
</dbReference>
<dbReference type="AlphaFoldDB" id="A0A7D9NKT0"/>
<gene>
    <name evidence="5" type="primary">ggnbp2</name>
</gene>
<dbReference type="PANTHER" id="PTHR13601">
    <property type="entry name" value="GAMETOGENETIN-BINDING PROTEIN 2"/>
    <property type="match status" value="1"/>
</dbReference>
<dbReference type="Bgee" id="ENSXETG00000002038">
    <property type="expression patterns" value="Expressed in testis and 13 other cell types or tissues"/>
</dbReference>
<name>A0A7D9NKT0_XENTR</name>
<feature type="compositionally biased region" description="Polar residues" evidence="4">
    <location>
        <begin position="412"/>
        <end position="422"/>
    </location>
</feature>
<dbReference type="PANTHER" id="PTHR13601:SF2">
    <property type="entry name" value="GAMETOGENETIN-BINDING PROTEIN 2"/>
    <property type="match status" value="1"/>
</dbReference>
<proteinExistence type="predicted"/>
<reference evidence="5" key="2">
    <citation type="submission" date="2011-06" db="UniProtKB">
        <authorList>
            <consortium name="Ensembl"/>
        </authorList>
    </citation>
    <scope>IDENTIFICATION</scope>
</reference>
<evidence type="ECO:0000256" key="2">
    <source>
        <dbReference type="ARBA" id="ARBA00019230"/>
    </source>
</evidence>
<evidence type="ECO:0000256" key="4">
    <source>
        <dbReference type="SAM" id="MobiDB-lite"/>
    </source>
</evidence>
<organism evidence="5">
    <name type="scientific">Xenopus tropicalis</name>
    <name type="common">Western clawed frog</name>
    <name type="synonym">Silurana tropicalis</name>
    <dbReference type="NCBI Taxonomy" id="8364"/>
    <lineage>
        <taxon>Eukaryota</taxon>
        <taxon>Metazoa</taxon>
        <taxon>Chordata</taxon>
        <taxon>Craniata</taxon>
        <taxon>Vertebrata</taxon>
        <taxon>Euteleostomi</taxon>
        <taxon>Amphibia</taxon>
        <taxon>Batrachia</taxon>
        <taxon>Anura</taxon>
        <taxon>Pipoidea</taxon>
        <taxon>Pipidae</taxon>
        <taxon>Xenopodinae</taxon>
        <taxon>Xenopus</taxon>
        <taxon>Silurana</taxon>
    </lineage>
</organism>
<accession>A0A7D9NKT0</accession>
<evidence type="ECO:0000256" key="3">
    <source>
        <dbReference type="ARBA" id="ARBA00031743"/>
    </source>
</evidence>
<protein>
    <recommendedName>
        <fullName evidence="2">Gametogenetin-binding protein 2</fullName>
    </recommendedName>
    <alternativeName>
        <fullName evidence="3">Protein ZNF403</fullName>
    </alternativeName>
</protein>
<dbReference type="Xenbase" id="XB-GENE-942044">
    <property type="gene designation" value="ggnbp2"/>
</dbReference>
<feature type="compositionally biased region" description="Basic residues" evidence="4">
    <location>
        <begin position="390"/>
        <end position="402"/>
    </location>
</feature>
<evidence type="ECO:0000256" key="1">
    <source>
        <dbReference type="ARBA" id="ARBA00003056"/>
    </source>
</evidence>
<feature type="region of interest" description="Disordered" evidence="4">
    <location>
        <begin position="389"/>
        <end position="434"/>
    </location>
</feature>
<comment type="function">
    <text evidence="1">May be involved in spermatogenesis.</text>
</comment>
<reference evidence="5" key="1">
    <citation type="journal article" date="2010" name="Science">
        <title>The genome of the Western clawed frog Xenopus tropicalis.</title>
        <authorList>
            <person name="Hellsten U."/>
            <person name="Harland R.M."/>
            <person name="Gilchrist M.J."/>
            <person name="Hendrix D."/>
            <person name="Jurka J."/>
            <person name="Kapitonov V."/>
            <person name="Ovcharenko I."/>
            <person name="Putnam N.H."/>
            <person name="Shu S."/>
            <person name="Taher L."/>
            <person name="Blitz I.L."/>
            <person name="Blumberg B."/>
            <person name="Dichmann D.S."/>
            <person name="Dubchak I."/>
            <person name="Amaya E."/>
            <person name="Detter J.C."/>
            <person name="Fletcher R."/>
            <person name="Gerhard D.S."/>
            <person name="Goodstein D."/>
            <person name="Graves T."/>
            <person name="Grigoriev I.V."/>
            <person name="Grimwood J."/>
            <person name="Kawashima T."/>
            <person name="Lindquist E."/>
            <person name="Lucas S.M."/>
            <person name="Mead P.E."/>
            <person name="Mitros T."/>
            <person name="Ogino H."/>
            <person name="Ohta Y."/>
            <person name="Poliakov A.V."/>
            <person name="Pollet N."/>
            <person name="Robert J."/>
            <person name="Salamov A."/>
            <person name="Sater A.K."/>
            <person name="Schmutz J."/>
            <person name="Terry A."/>
            <person name="Vize P.D."/>
            <person name="Warren W.C."/>
            <person name="Wells D."/>
            <person name="Wills A."/>
            <person name="Wilson R.K."/>
            <person name="Zimmerman L.B."/>
            <person name="Zorn A.M."/>
            <person name="Grainger R."/>
            <person name="Grammer T."/>
            <person name="Khokha M.K."/>
            <person name="Richardson P.M."/>
            <person name="Rokhsar D.S."/>
        </authorList>
    </citation>
    <scope>NUCLEOTIDE SEQUENCE [LARGE SCALE GENOMIC DNA]</scope>
    <source>
        <strain evidence="5">Nigerian</strain>
    </source>
</reference>
<sequence>MARLVAVVKYSDEDYPFEKRQMPLYIDDSLTMVLEFSDNMLNLDKQQIDTVQLEQFIQRHRMLKEQDLASAMTVTSREVFNALSQLLPCVGCRRCVERLFSQVMQTGIQALDPLSVGANGVLTLSHGFMTDATKLYTLFYMCGSKMNNELDAIAKNKKGKKNNRCKFHSLDVRKPKPNICLFCGNACKCTDVSFRGHWMDVWEVMSPECRDEVALIDSNCLLETLENYLQKHRFCADCKNKVHRAFNILTGELDFSKVKGYCANVYQGLRCCPHEGHIHLCCETDFIAHVLGRAEPEFAGGRRERHAKTIDVAQEEVLTCLGIHLYERLHRIWLKLRAEVQTRQMLFYLGVDALRKSFEVTVEKVRGISRMDQYFKDILEEEKVQELKQEKKRQKKNRKKNKSSCDLPTPLETKSANPSQKNEPPGFMESDGNPCNISEDSNMCAEVTVKNEDLLRSHKVKKGLTPHSNVSDCGYSSSLEGSEPGSQEGSDVACAEGICKHDEAGMLIVDKEEEGDSCVECWNNCTKDNIKGKNKKKKKKCKPFKCENENVSFSLSLHKCLIQCKSIPYNTESSDSVHSNPNEETKVYNFCMDSEFPRRPWIYHRNEFFSDMSSTESQTRFYSGRETKSLKELLDESECSSQEEDEITQDDIQAFKETYQTFYRDRQQFRQCLKENFKQFCLHQNPSLLVGNTGAIN</sequence>